<evidence type="ECO:0000256" key="13">
    <source>
        <dbReference type="ARBA" id="ARBA00023027"/>
    </source>
</evidence>
<keyword evidence="12 18" id="KW-1133">Transmembrane helix</keyword>
<feature type="transmembrane region" description="Helical" evidence="18">
    <location>
        <begin position="135"/>
        <end position="163"/>
    </location>
</feature>
<keyword evidence="9 18" id="KW-0999">Mitochondrion inner membrane</keyword>
<dbReference type="InterPro" id="IPR050175">
    <property type="entry name" value="Complex_I_Subunit_2"/>
</dbReference>
<geneLocation type="mitochondrion" evidence="20"/>
<keyword evidence="10 18" id="KW-1278">Translocase</keyword>
<dbReference type="EC" id="7.1.1.2" evidence="4 18"/>
<evidence type="ECO:0000256" key="1">
    <source>
        <dbReference type="ARBA" id="ARBA00003257"/>
    </source>
</evidence>
<evidence type="ECO:0000256" key="10">
    <source>
        <dbReference type="ARBA" id="ARBA00022967"/>
    </source>
</evidence>
<comment type="function">
    <text evidence="1">Core subunit of the mitochondrial membrane respiratory chain NADH dehydrogenase (Complex I) that is believed to belong to the minimal assembly required for catalysis. Complex I functions in the transfer of electrons from NADH to the respiratory chain. The immediate electron acceptor for the enzyme is believed to be ubiquinone.</text>
</comment>
<name>A0A856T910_9ORTH</name>
<dbReference type="Pfam" id="PF00361">
    <property type="entry name" value="Proton_antipo_M"/>
    <property type="match status" value="1"/>
</dbReference>
<dbReference type="PANTHER" id="PTHR46552:SF1">
    <property type="entry name" value="NADH-UBIQUINONE OXIDOREDUCTASE CHAIN 2"/>
    <property type="match status" value="1"/>
</dbReference>
<evidence type="ECO:0000256" key="15">
    <source>
        <dbReference type="ARBA" id="ARBA00023128"/>
    </source>
</evidence>
<dbReference type="InterPro" id="IPR001750">
    <property type="entry name" value="ND/Mrp_TM"/>
</dbReference>
<comment type="similarity">
    <text evidence="3 18">Belongs to the complex I subunit 2 family.</text>
</comment>
<comment type="function">
    <text evidence="18">Core subunit of the mitochondrial membrane respiratory chain NADH dehydrogenase (Complex I) which catalyzes electron transfer from NADH through the respiratory chain, using ubiquinone as an electron acceptor. Essential for the catalytic activity and assembly of complex I.</text>
</comment>
<keyword evidence="14 18" id="KW-0830">Ubiquinone</keyword>
<evidence type="ECO:0000259" key="19">
    <source>
        <dbReference type="Pfam" id="PF00361"/>
    </source>
</evidence>
<evidence type="ECO:0000256" key="4">
    <source>
        <dbReference type="ARBA" id="ARBA00012944"/>
    </source>
</evidence>
<feature type="transmembrane region" description="Helical" evidence="18">
    <location>
        <begin position="109"/>
        <end position="129"/>
    </location>
</feature>
<dbReference type="GO" id="GO:0008137">
    <property type="term" value="F:NADH dehydrogenase (ubiquinone) activity"/>
    <property type="evidence" value="ECO:0007669"/>
    <property type="project" value="UniProtKB-EC"/>
</dbReference>
<evidence type="ECO:0000256" key="14">
    <source>
        <dbReference type="ARBA" id="ARBA00023075"/>
    </source>
</evidence>
<comment type="subcellular location">
    <subcellularLocation>
        <location evidence="2 18">Mitochondrion inner membrane</location>
        <topology evidence="2 18">Multi-pass membrane protein</topology>
    </subcellularLocation>
</comment>
<accession>A0A856T910</accession>
<comment type="catalytic activity">
    <reaction evidence="17 18">
        <text>a ubiquinone + NADH + 5 H(+)(in) = a ubiquinol + NAD(+) + 4 H(+)(out)</text>
        <dbReference type="Rhea" id="RHEA:29091"/>
        <dbReference type="Rhea" id="RHEA-COMP:9565"/>
        <dbReference type="Rhea" id="RHEA-COMP:9566"/>
        <dbReference type="ChEBI" id="CHEBI:15378"/>
        <dbReference type="ChEBI" id="CHEBI:16389"/>
        <dbReference type="ChEBI" id="CHEBI:17976"/>
        <dbReference type="ChEBI" id="CHEBI:57540"/>
        <dbReference type="ChEBI" id="CHEBI:57945"/>
        <dbReference type="EC" id="7.1.1.2"/>
    </reaction>
</comment>
<organism evidence="20">
    <name type="scientific">Natula pravdini</name>
    <dbReference type="NCBI Taxonomy" id="2652438"/>
    <lineage>
        <taxon>Eukaryota</taxon>
        <taxon>Metazoa</taxon>
        <taxon>Ecdysozoa</taxon>
        <taxon>Arthropoda</taxon>
        <taxon>Hexapoda</taxon>
        <taxon>Insecta</taxon>
        <taxon>Pterygota</taxon>
        <taxon>Neoptera</taxon>
        <taxon>Polyneoptera</taxon>
        <taxon>Orthoptera</taxon>
        <taxon>Ensifera</taxon>
        <taxon>Gryllidea</taxon>
        <taxon>Grylloidea</taxon>
        <taxon>Trigonidiidae</taxon>
        <taxon>Trigonidiinae</taxon>
        <taxon>Natula</taxon>
    </lineage>
</organism>
<proteinExistence type="inferred from homology"/>
<evidence type="ECO:0000256" key="18">
    <source>
        <dbReference type="RuleBase" id="RU003403"/>
    </source>
</evidence>
<evidence type="ECO:0000256" key="2">
    <source>
        <dbReference type="ARBA" id="ARBA00004448"/>
    </source>
</evidence>
<reference evidence="20" key="1">
    <citation type="submission" date="2017-12" db="EMBL/GenBank/DDBJ databases">
        <title>Mitochondrial genome sequence and gene rearrangement provide insights into the taxonomic affiliation of sword-tailed crickets.</title>
        <authorList>
            <person name="Ma C."/>
            <person name="Li J."/>
        </authorList>
    </citation>
    <scope>NUCLEOTIDE SEQUENCE</scope>
</reference>
<dbReference type="GO" id="GO:0005743">
    <property type="term" value="C:mitochondrial inner membrane"/>
    <property type="evidence" value="ECO:0007669"/>
    <property type="project" value="UniProtKB-SubCell"/>
</dbReference>
<feature type="transmembrane region" description="Helical" evidence="18">
    <location>
        <begin position="266"/>
        <end position="287"/>
    </location>
</feature>
<feature type="transmembrane region" description="Helical" evidence="18">
    <location>
        <begin position="194"/>
        <end position="215"/>
    </location>
</feature>
<gene>
    <name evidence="20" type="primary">nad2</name>
</gene>
<keyword evidence="11 18" id="KW-0249">Electron transport</keyword>
<dbReference type="InterPro" id="IPR003917">
    <property type="entry name" value="NADH_UbQ_OxRdtase_chain2"/>
</dbReference>
<keyword evidence="7 18" id="KW-0679">Respiratory chain</keyword>
<dbReference type="PANTHER" id="PTHR46552">
    <property type="entry name" value="NADH-UBIQUINONE OXIDOREDUCTASE CHAIN 2"/>
    <property type="match status" value="1"/>
</dbReference>
<evidence type="ECO:0000256" key="3">
    <source>
        <dbReference type="ARBA" id="ARBA00007012"/>
    </source>
</evidence>
<evidence type="ECO:0000256" key="9">
    <source>
        <dbReference type="ARBA" id="ARBA00022792"/>
    </source>
</evidence>
<feature type="transmembrane region" description="Helical" evidence="18">
    <location>
        <begin position="7"/>
        <end position="22"/>
    </location>
</feature>
<evidence type="ECO:0000313" key="20">
    <source>
        <dbReference type="EMBL" id="QFG38970.1"/>
    </source>
</evidence>
<feature type="transmembrane region" description="Helical" evidence="18">
    <location>
        <begin position="314"/>
        <end position="335"/>
    </location>
</feature>
<protein>
    <recommendedName>
        <fullName evidence="5 18">NADH-ubiquinone oxidoreductase chain 2</fullName>
        <ecNumber evidence="4 18">7.1.1.2</ecNumber>
    </recommendedName>
</protein>
<evidence type="ECO:0000256" key="7">
    <source>
        <dbReference type="ARBA" id="ARBA00022660"/>
    </source>
</evidence>
<keyword evidence="13 18" id="KW-0520">NAD</keyword>
<evidence type="ECO:0000256" key="11">
    <source>
        <dbReference type="ARBA" id="ARBA00022982"/>
    </source>
</evidence>
<evidence type="ECO:0000256" key="17">
    <source>
        <dbReference type="ARBA" id="ARBA00049551"/>
    </source>
</evidence>
<sequence length="336" mass="39393">MLTNFNNLIYMSMLTFGTMLTISNNNALSMWMGLEINMMAFIPMLSEKNNIMSSEASLKYFMIQAMSSSIFIISSMILMNSMNFLFSIMFQYMIIISLMMKLGSAPFHFWFPAIIDGISWFNCMILLSWQKIGPFFILNFFISNPFIIMFIIFSLIVGCIGGLNQTSIRKILTYSSINHIGWMLSSLKINMNMFILYLFIYSFMLLFLTWMFSTFNIMHLNQLNQINNEILFTKIIMLTNMMSLGGLPPFLGFFPKWIIIQNMINSNMMILNMIMIFSSLLTLFYYMKIMISSFLINSIKINTSMFFHNNSKQFFFLISMSISLYMLIYLPFLIWN</sequence>
<dbReference type="PRINTS" id="PR01436">
    <property type="entry name" value="NADHDHGNASE2"/>
</dbReference>
<keyword evidence="16 18" id="KW-0472">Membrane</keyword>
<keyword evidence="6" id="KW-0813">Transport</keyword>
<feature type="domain" description="NADH:quinone oxidoreductase/Mrp antiporter transmembrane" evidence="19">
    <location>
        <begin position="25"/>
        <end position="282"/>
    </location>
</feature>
<evidence type="ECO:0000256" key="12">
    <source>
        <dbReference type="ARBA" id="ARBA00022989"/>
    </source>
</evidence>
<evidence type="ECO:0000256" key="16">
    <source>
        <dbReference type="ARBA" id="ARBA00023136"/>
    </source>
</evidence>
<keyword evidence="8 18" id="KW-0812">Transmembrane</keyword>
<feature type="transmembrane region" description="Helical" evidence="18">
    <location>
        <begin position="235"/>
        <end position="254"/>
    </location>
</feature>
<evidence type="ECO:0000256" key="6">
    <source>
        <dbReference type="ARBA" id="ARBA00022448"/>
    </source>
</evidence>
<evidence type="ECO:0000256" key="8">
    <source>
        <dbReference type="ARBA" id="ARBA00022692"/>
    </source>
</evidence>
<dbReference type="AlphaFoldDB" id="A0A856T910"/>
<keyword evidence="15 18" id="KW-0496">Mitochondrion</keyword>
<evidence type="ECO:0000256" key="5">
    <source>
        <dbReference type="ARBA" id="ARBA00021008"/>
    </source>
</evidence>
<dbReference type="GO" id="GO:0006120">
    <property type="term" value="P:mitochondrial electron transport, NADH to ubiquinone"/>
    <property type="evidence" value="ECO:0007669"/>
    <property type="project" value="InterPro"/>
</dbReference>
<dbReference type="EMBL" id="MG701239">
    <property type="protein sequence ID" value="QFG38970.1"/>
    <property type="molecule type" value="Genomic_DNA"/>
</dbReference>